<dbReference type="SUPFAM" id="SSF54001">
    <property type="entry name" value="Cysteine proteinases"/>
    <property type="match status" value="1"/>
</dbReference>
<feature type="region of interest" description="Disordered" evidence="1">
    <location>
        <begin position="374"/>
        <end position="426"/>
    </location>
</feature>
<dbReference type="AlphaFoldDB" id="A0A166G2U7"/>
<dbReference type="Gene3D" id="3.90.70.10">
    <property type="entry name" value="Cysteine proteinases"/>
    <property type="match status" value="1"/>
</dbReference>
<dbReference type="EMBL" id="KV417583">
    <property type="protein sequence ID" value="KZP17414.1"/>
    <property type="molecule type" value="Genomic_DNA"/>
</dbReference>
<dbReference type="GO" id="GO:0016579">
    <property type="term" value="P:protein deubiquitination"/>
    <property type="evidence" value="ECO:0007669"/>
    <property type="project" value="InterPro"/>
</dbReference>
<organism evidence="3 4">
    <name type="scientific">Athelia psychrophila</name>
    <dbReference type="NCBI Taxonomy" id="1759441"/>
    <lineage>
        <taxon>Eukaryota</taxon>
        <taxon>Fungi</taxon>
        <taxon>Dikarya</taxon>
        <taxon>Basidiomycota</taxon>
        <taxon>Agaricomycotina</taxon>
        <taxon>Agaricomycetes</taxon>
        <taxon>Agaricomycetidae</taxon>
        <taxon>Atheliales</taxon>
        <taxon>Atheliaceae</taxon>
        <taxon>Athelia</taxon>
    </lineage>
</organism>
<reference evidence="3 4" key="1">
    <citation type="journal article" date="2016" name="Mol. Biol. Evol.">
        <title>Comparative Genomics of Early-Diverging Mushroom-Forming Fungi Provides Insights into the Origins of Lignocellulose Decay Capabilities.</title>
        <authorList>
            <person name="Nagy L.G."/>
            <person name="Riley R."/>
            <person name="Tritt A."/>
            <person name="Adam C."/>
            <person name="Daum C."/>
            <person name="Floudas D."/>
            <person name="Sun H."/>
            <person name="Yadav J.S."/>
            <person name="Pangilinan J."/>
            <person name="Larsson K.H."/>
            <person name="Matsuura K."/>
            <person name="Barry K."/>
            <person name="Labutti K."/>
            <person name="Kuo R."/>
            <person name="Ohm R.A."/>
            <person name="Bhattacharya S.S."/>
            <person name="Shirouzu T."/>
            <person name="Yoshinaga Y."/>
            <person name="Martin F.M."/>
            <person name="Grigoriev I.V."/>
            <person name="Hibbett D.S."/>
        </authorList>
    </citation>
    <scope>NUCLEOTIDE SEQUENCE [LARGE SCALE GENOMIC DNA]</scope>
    <source>
        <strain evidence="3 4">CBS 109695</strain>
    </source>
</reference>
<evidence type="ECO:0000313" key="4">
    <source>
        <dbReference type="Proteomes" id="UP000076532"/>
    </source>
</evidence>
<dbReference type="Pfam" id="PF00443">
    <property type="entry name" value="UCH"/>
    <property type="match status" value="1"/>
</dbReference>
<feature type="domain" description="Peptidase C19 ubiquitin carboxyl-terminal hydrolase" evidence="2">
    <location>
        <begin position="107"/>
        <end position="275"/>
    </location>
</feature>
<dbReference type="CDD" id="cd02257">
    <property type="entry name" value="Peptidase_C19"/>
    <property type="match status" value="1"/>
</dbReference>
<evidence type="ECO:0000259" key="2">
    <source>
        <dbReference type="Pfam" id="PF00443"/>
    </source>
</evidence>
<gene>
    <name evidence="3" type="ORF">FIBSPDRAFT_934093</name>
</gene>
<feature type="compositionally biased region" description="Basic and acidic residues" evidence="1">
    <location>
        <begin position="591"/>
        <end position="605"/>
    </location>
</feature>
<dbReference type="Proteomes" id="UP000076532">
    <property type="component" value="Unassembled WGS sequence"/>
</dbReference>
<feature type="compositionally biased region" description="Basic and acidic residues" evidence="1">
    <location>
        <begin position="128"/>
        <end position="139"/>
    </location>
</feature>
<dbReference type="OrthoDB" id="429671at2759"/>
<evidence type="ECO:0000313" key="3">
    <source>
        <dbReference type="EMBL" id="KZP17414.1"/>
    </source>
</evidence>
<accession>A0A166G2U7</accession>
<feature type="region of interest" description="Disordered" evidence="1">
    <location>
        <begin position="127"/>
        <end position="147"/>
    </location>
</feature>
<feature type="region of interest" description="Disordered" evidence="1">
    <location>
        <begin position="586"/>
        <end position="639"/>
    </location>
</feature>
<proteinExistence type="predicted"/>
<evidence type="ECO:0000256" key="1">
    <source>
        <dbReference type="SAM" id="MobiDB-lite"/>
    </source>
</evidence>
<protein>
    <recommendedName>
        <fullName evidence="2">Peptidase C19 ubiquitin carboxyl-terminal hydrolase domain-containing protein</fullName>
    </recommendedName>
</protein>
<sequence length="639" mass="70741">MSFNVLALCTADTPAWADQFGKHVLRLLGTADSDITPFHALFSALGRHLTGPAVGKTGRGTPLVGAAVECLREFECSRKMGGRGTAGERQGYGEGRTSRGCRGVPGFYLDTLEEEMLSLANTLSPPVRDAEATKEGEEHGPEDDGWLEVGTWNRMVTTHTIRTAESLITRMLGAKFRSMLRAQQKNSSTIEGWRTLQLDIQISAPSSAQMILPTWPGVIIGGSQQVLIETAPPVLVLHMMRFMYDTKVNSLVKIGKEVSFGPELAISPEIKTGARRGAIQAVKWCVLCACCFYTTTVCLRREGTTHWTSCAQTATPGSSTLTYPSIEQKICTPMVSLCRTKHTVGPYADEPYPPLAWLHIEADRISIQIPRHRRWKRVDPGSPEDILTPDNDEDEEDGLEDDSESLAASDTMKPKPKVPKPETQRTGCNVGPIWRLLEDRAWYKETIEVSAEDAVIEAKYRPRVHTGTTVNDGLEIVNQHLLQSALWGGTENRPALKSECSRPAGCVRFSLWNIIFLAARLGRTWFYFPKANITSSTLERLFGAIHPEQREVTPLLSRLHPLNIDTQLARPSKARIQIWSLSPAKTNNDMDDGHSKPIRSGRLEDFLTPDYEEDEEDGLEDDAESLAAGDRSVKPLPKS</sequence>
<feature type="compositionally biased region" description="Acidic residues" evidence="1">
    <location>
        <begin position="390"/>
        <end position="404"/>
    </location>
</feature>
<dbReference type="InterPro" id="IPR001394">
    <property type="entry name" value="Peptidase_C19_UCH"/>
</dbReference>
<feature type="compositionally biased region" description="Acidic residues" evidence="1">
    <location>
        <begin position="610"/>
        <end position="624"/>
    </location>
</feature>
<dbReference type="GO" id="GO:0004843">
    <property type="term" value="F:cysteine-type deubiquitinase activity"/>
    <property type="evidence" value="ECO:0007669"/>
    <property type="project" value="InterPro"/>
</dbReference>
<keyword evidence="4" id="KW-1185">Reference proteome</keyword>
<name>A0A166G2U7_9AGAM</name>
<dbReference type="STRING" id="436010.A0A166G2U7"/>
<dbReference type="InterPro" id="IPR038765">
    <property type="entry name" value="Papain-like_cys_pep_sf"/>
</dbReference>